<name>A0AAN4ZF39_9BILA</name>
<comment type="caution">
    <text evidence="1">The sequence shown here is derived from an EMBL/GenBank/DDBJ whole genome shotgun (WGS) entry which is preliminary data.</text>
</comment>
<accession>A0AAN4ZF39</accession>
<dbReference type="AlphaFoldDB" id="A0AAN4ZF39"/>
<evidence type="ECO:0000313" key="2">
    <source>
        <dbReference type="Proteomes" id="UP001328107"/>
    </source>
</evidence>
<dbReference type="Proteomes" id="UP001328107">
    <property type="component" value="Unassembled WGS sequence"/>
</dbReference>
<protein>
    <submittedName>
        <fullName evidence="1">Uncharacterized protein</fullName>
    </submittedName>
</protein>
<reference evidence="2" key="1">
    <citation type="submission" date="2022-10" db="EMBL/GenBank/DDBJ databases">
        <title>Genome assembly of Pristionchus species.</title>
        <authorList>
            <person name="Yoshida K."/>
            <person name="Sommer R.J."/>
        </authorList>
    </citation>
    <scope>NUCLEOTIDE SEQUENCE [LARGE SCALE GENOMIC DNA]</scope>
    <source>
        <strain evidence="2">RS5460</strain>
    </source>
</reference>
<keyword evidence="2" id="KW-1185">Reference proteome</keyword>
<gene>
    <name evidence="1" type="ORF">PMAYCL1PPCAC_08156</name>
</gene>
<dbReference type="EMBL" id="BTRK01000002">
    <property type="protein sequence ID" value="GMR37961.1"/>
    <property type="molecule type" value="Genomic_DNA"/>
</dbReference>
<sequence>MFSQCSMDETQNYLREEWFDSRMKFAFYSEVDPLADRLEWFSLDELIELNGREMPLVYSYSSQEEQLHDFSEIYHLRQDLIEIRSRSSHVLESISNLNDRRKHAQIETTRLCDEVELWQDTEGCSTSYGSPDITEKVTMIFPSPNYGVDPLSIIEPCHPRLDITGTDHKYRLDRMCAEYEQCDKSTVTSIVQRIIGTISKCKRCNTTINPKTFFEHLFSSNHMKRFAVKSIQLHWSIGHQLSSHVFTEIL</sequence>
<evidence type="ECO:0000313" key="1">
    <source>
        <dbReference type="EMBL" id="GMR37961.1"/>
    </source>
</evidence>
<organism evidence="1 2">
    <name type="scientific">Pristionchus mayeri</name>
    <dbReference type="NCBI Taxonomy" id="1317129"/>
    <lineage>
        <taxon>Eukaryota</taxon>
        <taxon>Metazoa</taxon>
        <taxon>Ecdysozoa</taxon>
        <taxon>Nematoda</taxon>
        <taxon>Chromadorea</taxon>
        <taxon>Rhabditida</taxon>
        <taxon>Rhabditina</taxon>
        <taxon>Diplogasteromorpha</taxon>
        <taxon>Diplogasteroidea</taxon>
        <taxon>Neodiplogasteridae</taxon>
        <taxon>Pristionchus</taxon>
    </lineage>
</organism>
<proteinExistence type="predicted"/>